<dbReference type="Pfam" id="PF20152">
    <property type="entry name" value="DUF6534"/>
    <property type="match status" value="1"/>
</dbReference>
<evidence type="ECO:0000313" key="4">
    <source>
        <dbReference type="Proteomes" id="UP000092993"/>
    </source>
</evidence>
<sequence length="352" mass="39348">MAALDTTFGMLFIGLVLATFLFGIAVALVILLDTAGTACAAQGMYWYLVTNYGDPSALAWRSMLCRALCVESLITVLVTFIVQCFFAHSVWNVSGKNRVITCFIVFTSFSALVIGLAMSSEDIVQGFFSALGATRFWVLAGLDLGIAAMCDIAITASLCYYFHYQKSGFKPTDTILDKLIVYTINRGIMTFVIQTLNMALFIGMPDNLIWGPFHMILSKVYTIAFLATLNRRGTSGKPRQLNWSPWSSSHMLVGHPCLLVTLPRPILSTKRSALHSRILCWSLALPLVSTRPRSITTTWRDRDGFQFSCLLISILLLPSVRLHCMHYLRMAIHRRRQFEDTHGRALRPKLAL</sequence>
<feature type="transmembrane region" description="Helical" evidence="1">
    <location>
        <begin position="208"/>
        <end position="229"/>
    </location>
</feature>
<keyword evidence="1" id="KW-0812">Transmembrane</keyword>
<name>A0A1C7MJ78_GRIFR</name>
<dbReference type="OMA" id="CDIAITA"/>
<feature type="transmembrane region" description="Helical" evidence="1">
    <location>
        <begin position="64"/>
        <end position="87"/>
    </location>
</feature>
<feature type="transmembrane region" description="Helical" evidence="1">
    <location>
        <begin position="138"/>
        <end position="162"/>
    </location>
</feature>
<evidence type="ECO:0000256" key="1">
    <source>
        <dbReference type="SAM" id="Phobius"/>
    </source>
</evidence>
<keyword evidence="4" id="KW-1185">Reference proteome</keyword>
<feature type="transmembrane region" description="Helical" evidence="1">
    <location>
        <begin position="99"/>
        <end position="118"/>
    </location>
</feature>
<feature type="domain" description="DUF6534" evidence="2">
    <location>
        <begin position="147"/>
        <end position="233"/>
    </location>
</feature>
<gene>
    <name evidence="3" type="ORF">A0H81_02923</name>
</gene>
<comment type="caution">
    <text evidence="3">The sequence shown here is derived from an EMBL/GenBank/DDBJ whole genome shotgun (WGS) entry which is preliminary data.</text>
</comment>
<dbReference type="PANTHER" id="PTHR40465:SF1">
    <property type="entry name" value="DUF6534 DOMAIN-CONTAINING PROTEIN"/>
    <property type="match status" value="1"/>
</dbReference>
<evidence type="ECO:0000259" key="2">
    <source>
        <dbReference type="Pfam" id="PF20152"/>
    </source>
</evidence>
<reference evidence="3 4" key="1">
    <citation type="submission" date="2016-03" db="EMBL/GenBank/DDBJ databases">
        <title>Whole genome sequencing of Grifola frondosa 9006-11.</title>
        <authorList>
            <person name="Min B."/>
            <person name="Park H."/>
            <person name="Kim J.-G."/>
            <person name="Cho H."/>
            <person name="Oh Y.-L."/>
            <person name="Kong W.-S."/>
            <person name="Choi I.-G."/>
        </authorList>
    </citation>
    <scope>NUCLEOTIDE SEQUENCE [LARGE SCALE GENOMIC DNA]</scope>
    <source>
        <strain evidence="3 4">9006-11</strain>
    </source>
</reference>
<accession>A0A1C7MJ78</accession>
<protein>
    <recommendedName>
        <fullName evidence="2">DUF6534 domain-containing protein</fullName>
    </recommendedName>
</protein>
<feature type="transmembrane region" description="Helical" evidence="1">
    <location>
        <begin position="183"/>
        <end position="202"/>
    </location>
</feature>
<organism evidence="3 4">
    <name type="scientific">Grifola frondosa</name>
    <name type="common">Maitake</name>
    <name type="synonym">Polyporus frondosus</name>
    <dbReference type="NCBI Taxonomy" id="5627"/>
    <lineage>
        <taxon>Eukaryota</taxon>
        <taxon>Fungi</taxon>
        <taxon>Dikarya</taxon>
        <taxon>Basidiomycota</taxon>
        <taxon>Agaricomycotina</taxon>
        <taxon>Agaricomycetes</taxon>
        <taxon>Polyporales</taxon>
        <taxon>Grifolaceae</taxon>
        <taxon>Grifola</taxon>
    </lineage>
</organism>
<dbReference type="Proteomes" id="UP000092993">
    <property type="component" value="Unassembled WGS sequence"/>
</dbReference>
<keyword evidence="1" id="KW-1133">Transmembrane helix</keyword>
<evidence type="ECO:0000313" key="3">
    <source>
        <dbReference type="EMBL" id="OBZ76870.1"/>
    </source>
</evidence>
<dbReference type="AlphaFoldDB" id="A0A1C7MJ78"/>
<dbReference type="InterPro" id="IPR045339">
    <property type="entry name" value="DUF6534"/>
</dbReference>
<dbReference type="PANTHER" id="PTHR40465">
    <property type="entry name" value="CHROMOSOME 1, WHOLE GENOME SHOTGUN SEQUENCE"/>
    <property type="match status" value="1"/>
</dbReference>
<dbReference type="EMBL" id="LUGG01000003">
    <property type="protein sequence ID" value="OBZ76870.1"/>
    <property type="molecule type" value="Genomic_DNA"/>
</dbReference>
<proteinExistence type="predicted"/>
<keyword evidence="1" id="KW-0472">Membrane</keyword>
<dbReference type="OrthoDB" id="2755157at2759"/>